<comment type="similarity">
    <text evidence="2">Belongs to the nucleoporin Nup133 family.</text>
</comment>
<dbReference type="GO" id="GO:0000972">
    <property type="term" value="P:transcription-dependent tethering of RNA polymerase II gene DNA at nuclear periphery"/>
    <property type="evidence" value="ECO:0007669"/>
    <property type="project" value="TreeGrafter"/>
</dbReference>
<comment type="subcellular location">
    <subcellularLocation>
        <location evidence="1">Nucleus</location>
    </subcellularLocation>
</comment>
<keyword evidence="4" id="KW-0539">Nucleus</keyword>
<accession>A0A8K0NRW2</accession>
<dbReference type="InterPro" id="IPR015943">
    <property type="entry name" value="WD40/YVTN_repeat-like_dom_sf"/>
</dbReference>
<dbReference type="PANTHER" id="PTHR13405">
    <property type="entry name" value="NUCLEAR PORE COMPLEX PROTEIN NUP133"/>
    <property type="match status" value="1"/>
</dbReference>
<dbReference type="GO" id="GO:0016973">
    <property type="term" value="P:poly(A)+ mRNA export from nucleus"/>
    <property type="evidence" value="ECO:0007669"/>
    <property type="project" value="TreeGrafter"/>
</dbReference>
<evidence type="ECO:0000256" key="4">
    <source>
        <dbReference type="ARBA" id="ARBA00023242"/>
    </source>
</evidence>
<dbReference type="GO" id="GO:0031080">
    <property type="term" value="C:nuclear pore outer ring"/>
    <property type="evidence" value="ECO:0007669"/>
    <property type="project" value="TreeGrafter"/>
</dbReference>
<dbReference type="Gene3D" id="1.20.58.1380">
    <property type="match status" value="1"/>
</dbReference>
<dbReference type="Proteomes" id="UP000812966">
    <property type="component" value="Unassembled WGS sequence"/>
</dbReference>
<dbReference type="GO" id="GO:0017056">
    <property type="term" value="F:structural constituent of nuclear pore"/>
    <property type="evidence" value="ECO:0007669"/>
    <property type="project" value="InterPro"/>
</dbReference>
<sequence length="1316" mass="145162">MSLTPVRPLKRAAETPTAEQQRRPAFQTTPSRTPGTPGRGPRSRYRDQTPTLNTPRALLARSQLGGVRHRDVGTSALRREYSVDRSVGSVQHDYYDYQEEEELRDFQQDTVLDAFKGLPAGTILARDTFHQAFVQGSVPDEVRHALFDADFANDRYRAVIDSLTGFAAVSTPQEVFAWNYAKKSFASPTCYTFHPETPTPFVVFVPSQVPQTREPGIVLVDSVAPESNGGSGEILLYDNVTLALTGAQPIRGRLGLKEGEAVSNLDRVDATTLLISTKHARVLRQNIASSDGRPFLSLPTPFIKPNNTWLSRSTDVLFTGSGSDQNEGILGLSIGKEDIDTTALSSSSMGSSLGVSIFMGTPRARSRGVEPNVALSGIGMKREIWVLGTSNASGWSVTGTDAKFLKELAILPDVVSHAEMAGTSEIRLRDVATLDHGNVAVLLSFSASGRTGKTVGPTSYAIAVVNPSKESGELVEHLVKLSYTAVEDPRPVAKTRLAVPQKANVAFVQLSGAIVTVSLEKESLYQQSTTFKDPVQNPIIGIGFDRQSLPNRAGKSNEGNVRLTAFAPRSGFMGVEVDPIRLFDFQPRSTALARRAQLENKIEQAVFFEGPANPLTFSLAVEKAASLEQALLAVSDLLVTSKSSYLSAKPNENKLEERQKRLENLIQFVRQMGLLDDLSQVVRKQLAADVTALAVGIDLAELLSQEVMRGDWGLENPEDLLRMAIQETADAHGGATDAGGSINNEAVNAFFDRQIRDIPAMLQSLPDVVNRHLPAQSNGSHDDDNDRSVRWTIQAMRILSAAMQHAVLGTRERNIEVYELDEQLVDVKSSYLMDRKTVATLQHFYFKAVDSISKLSEASRVSLNGDLDGYTPATALDELQDGLRALVIPLLFALEEQAKVEAILIEGKSDQRDAVQSKDSLIKDSHQTIFPLITFDSGMAYQVAELFERHYTLVQLAVHPDVGSQERIDAYMSGEFGRSELSAELGYRFAQELFKHYLAEKQYYAILSYSSEYRKAVSDFLRRTERHDLAWLQFLERGDLQDAGETAYQAASAVQAAQSQKILLSIFKLTHAARKAKGERVDDSKIDYCDNQLSLMKTTEMLRSRIRQSGASSDVHRTAQSYMAGRVTRLQEGGFAALEKLCYENIVALLEGRTIDRESLIDLLTVKDVKSAEDRGDFVSAMKVLRDWQQQEPAALRRQTACLRTIWRRLYLVDDWSVLSDPTETEAAKQDWLGRTCLLQVLSWMRGELSSEFIVSHTAANILPSEEDSRRRYATIDPANQNGLSRDLEEEAAVLSQREGLSEGVIETLTAKAADA</sequence>
<feature type="region of interest" description="Disordered" evidence="5">
    <location>
        <begin position="1"/>
        <end position="57"/>
    </location>
</feature>
<protein>
    <submittedName>
        <fullName evidence="6">Uncharacterized protein</fullName>
    </submittedName>
</protein>
<evidence type="ECO:0000256" key="5">
    <source>
        <dbReference type="SAM" id="MobiDB-lite"/>
    </source>
</evidence>
<evidence type="ECO:0000256" key="3">
    <source>
        <dbReference type="ARBA" id="ARBA00022448"/>
    </source>
</evidence>
<gene>
    <name evidence="6" type="ORF">FFLO_02375</name>
</gene>
<evidence type="ECO:0000256" key="1">
    <source>
        <dbReference type="ARBA" id="ARBA00004123"/>
    </source>
</evidence>
<reference evidence="6" key="1">
    <citation type="submission" date="2020-04" db="EMBL/GenBank/DDBJ databases">
        <title>Analysis of mating type loci in Filobasidium floriforme.</title>
        <authorList>
            <person name="Nowrousian M."/>
        </authorList>
    </citation>
    <scope>NUCLEOTIDE SEQUENCE</scope>
    <source>
        <strain evidence="6">CBS 6242</strain>
    </source>
</reference>
<dbReference type="EMBL" id="JABELV010000037">
    <property type="protein sequence ID" value="KAG7562190.1"/>
    <property type="molecule type" value="Genomic_DNA"/>
</dbReference>
<feature type="compositionally biased region" description="Low complexity" evidence="5">
    <location>
        <begin position="28"/>
        <end position="40"/>
    </location>
</feature>
<dbReference type="GO" id="GO:0006606">
    <property type="term" value="P:protein import into nucleus"/>
    <property type="evidence" value="ECO:0007669"/>
    <property type="project" value="TreeGrafter"/>
</dbReference>
<evidence type="ECO:0000313" key="7">
    <source>
        <dbReference type="Proteomes" id="UP000812966"/>
    </source>
</evidence>
<dbReference type="InterPro" id="IPR037624">
    <property type="entry name" value="Nup133-like"/>
</dbReference>
<keyword evidence="3" id="KW-0813">Transport</keyword>
<comment type="caution">
    <text evidence="6">The sequence shown here is derived from an EMBL/GenBank/DDBJ whole genome shotgun (WGS) entry which is preliminary data.</text>
</comment>
<proteinExistence type="inferred from homology"/>
<dbReference type="Gene3D" id="2.130.10.10">
    <property type="entry name" value="YVTN repeat-like/Quinoprotein amine dehydrogenase"/>
    <property type="match status" value="1"/>
</dbReference>
<evidence type="ECO:0000313" key="6">
    <source>
        <dbReference type="EMBL" id="KAG7562190.1"/>
    </source>
</evidence>
<evidence type="ECO:0000256" key="2">
    <source>
        <dbReference type="ARBA" id="ARBA00005569"/>
    </source>
</evidence>
<dbReference type="SUPFAM" id="SSF117289">
    <property type="entry name" value="Nucleoporin domain"/>
    <property type="match status" value="1"/>
</dbReference>
<organism evidence="6 7">
    <name type="scientific">Filobasidium floriforme</name>
    <dbReference type="NCBI Taxonomy" id="5210"/>
    <lineage>
        <taxon>Eukaryota</taxon>
        <taxon>Fungi</taxon>
        <taxon>Dikarya</taxon>
        <taxon>Basidiomycota</taxon>
        <taxon>Agaricomycotina</taxon>
        <taxon>Tremellomycetes</taxon>
        <taxon>Filobasidiales</taxon>
        <taxon>Filobasidiaceae</taxon>
        <taxon>Filobasidium</taxon>
    </lineage>
</organism>
<keyword evidence="7" id="KW-1185">Reference proteome</keyword>
<dbReference type="PANTHER" id="PTHR13405:SF11">
    <property type="entry name" value="NUCLEAR PORE COMPLEX PROTEIN NUP133"/>
    <property type="match status" value="1"/>
</dbReference>
<name>A0A8K0NRW2_9TREE</name>